<feature type="transmembrane region" description="Helical" evidence="2">
    <location>
        <begin position="384"/>
        <end position="402"/>
    </location>
</feature>
<sequence length="679" mass="71200">MPCRGWTVTPYRQIITLCSYGGNQGDYGRERPVHPVRRGRIGVYGHTRGAVVTQSETAGAAEGISGHGTDHAPGHSARPAPEIRSWRIQVPPPLLVAVGYLAVAIGIFHSAWGNLGNVSYGGNDAMLFAWFLGWTPHALADGLNPFLTHHINAPDGADVLWSTPVLLLGALAAPITLLGGPVTTLTVLLTLAPVISGFALFWVLRRWVRPGPAALAGLLYGFGPHMIGASYGHLHLTFAPFPPVLLLLLDDLVVRGRGPRRTGVLLGLAIIAQALIGEELLATSALAATFGLVILAVRHRDRIRSRLRPALSGLATAGGVAAVALAWPLGTQFLGAQRIHGSIQPDGIAVTDLLTFVTPTPMQAVAPDGALRHSLGFTGNAVEVSGYLGAPLIVVVVVVVVATGGARRPPPVGVFAPLGVVMAVLSLGGHLHVDGRDTGVPLPWLPLQHVPVLGNVLPSRLALYVMMCAAIVVATGLDRLASDRTVPADPDPGREIPARVRTRTVRLGAGLLTLAALVALVPAPMLTTSMTTPAFFTSDGVTLIPQGATALVVPFPHPQNAEAMLWQARANFRFVIPGCYCTVPGPDGRAAFHSPPDALTSALIDIDNGATTAAAMSGSPRLRAAYKRLAPDAVVLGPARRTAELRTLLRELVGAAPSRVGGVDLWLPGREAGRWPRHR</sequence>
<evidence type="ECO:0000313" key="4">
    <source>
        <dbReference type="Proteomes" id="UP000001937"/>
    </source>
</evidence>
<feature type="transmembrane region" description="Helical" evidence="2">
    <location>
        <begin position="264"/>
        <end position="297"/>
    </location>
</feature>
<feature type="transmembrane region" description="Helical" evidence="2">
    <location>
        <begin position="213"/>
        <end position="234"/>
    </location>
</feature>
<feature type="transmembrane region" description="Helical" evidence="2">
    <location>
        <begin position="94"/>
        <end position="115"/>
    </location>
</feature>
<dbReference type="Proteomes" id="UP000001937">
    <property type="component" value="Chromosome"/>
</dbReference>
<evidence type="ECO:0000256" key="1">
    <source>
        <dbReference type="SAM" id="MobiDB-lite"/>
    </source>
</evidence>
<feature type="region of interest" description="Disordered" evidence="1">
    <location>
        <begin position="60"/>
        <end position="79"/>
    </location>
</feature>
<dbReference type="HOGENOM" id="CLU_016537_0_0_11"/>
<feature type="transmembrane region" description="Helical" evidence="2">
    <location>
        <begin position="414"/>
        <end position="433"/>
    </location>
</feature>
<feature type="transmembrane region" description="Helical" evidence="2">
    <location>
        <begin position="309"/>
        <end position="329"/>
    </location>
</feature>
<keyword evidence="2" id="KW-0812">Transmembrane</keyword>
<accession>Q2JG43</accession>
<proteinExistence type="predicted"/>
<dbReference type="eggNOG" id="COG0723">
    <property type="taxonomic scope" value="Bacteria"/>
</dbReference>
<gene>
    <name evidence="3" type="ordered locus">Francci3_0362</name>
</gene>
<dbReference type="STRING" id="106370.Francci3_0362"/>
<feature type="transmembrane region" description="Helical" evidence="2">
    <location>
        <begin position="461"/>
        <end position="477"/>
    </location>
</feature>
<feature type="transmembrane region" description="Helical" evidence="2">
    <location>
        <begin position="185"/>
        <end position="204"/>
    </location>
</feature>
<keyword evidence="2" id="KW-0472">Membrane</keyword>
<feature type="transmembrane region" description="Helical" evidence="2">
    <location>
        <begin position="127"/>
        <end position="147"/>
    </location>
</feature>
<keyword evidence="2" id="KW-1133">Transmembrane helix</keyword>
<evidence type="ECO:0000313" key="3">
    <source>
        <dbReference type="EMBL" id="ABD09749.1"/>
    </source>
</evidence>
<organism evidence="3 4">
    <name type="scientific">Frankia casuarinae (strain DSM 45818 / CECT 9043 / HFP020203 / CcI3)</name>
    <dbReference type="NCBI Taxonomy" id="106370"/>
    <lineage>
        <taxon>Bacteria</taxon>
        <taxon>Bacillati</taxon>
        <taxon>Actinomycetota</taxon>
        <taxon>Actinomycetes</taxon>
        <taxon>Frankiales</taxon>
        <taxon>Frankiaceae</taxon>
        <taxon>Frankia</taxon>
    </lineage>
</organism>
<feature type="transmembrane region" description="Helical" evidence="2">
    <location>
        <begin position="507"/>
        <end position="526"/>
    </location>
</feature>
<dbReference type="EMBL" id="CP000249">
    <property type="protein sequence ID" value="ABD09749.1"/>
    <property type="molecule type" value="Genomic_DNA"/>
</dbReference>
<evidence type="ECO:0000256" key="2">
    <source>
        <dbReference type="SAM" id="Phobius"/>
    </source>
</evidence>
<name>Q2JG43_FRACC</name>
<keyword evidence="4" id="KW-1185">Reference proteome</keyword>
<feature type="transmembrane region" description="Helical" evidence="2">
    <location>
        <begin position="159"/>
        <end position="179"/>
    </location>
</feature>
<reference evidence="3 4" key="1">
    <citation type="journal article" date="2007" name="Genome Res.">
        <title>Genome characteristics of facultatively symbiotic Frankia sp. strains reflect host range and host plant biogeography.</title>
        <authorList>
            <person name="Normand P."/>
            <person name="Lapierre P."/>
            <person name="Tisa L.S."/>
            <person name="Gogarten J.P."/>
            <person name="Alloisio N."/>
            <person name="Bagnarol E."/>
            <person name="Bassi C.A."/>
            <person name="Berry A.M."/>
            <person name="Bickhart D.M."/>
            <person name="Choisne N."/>
            <person name="Couloux A."/>
            <person name="Cournoyer B."/>
            <person name="Cruveiller S."/>
            <person name="Daubin V."/>
            <person name="Demange N."/>
            <person name="Francino M.P."/>
            <person name="Goltsman E."/>
            <person name="Huang Y."/>
            <person name="Kopp O.R."/>
            <person name="Labarre L."/>
            <person name="Lapidus A."/>
            <person name="Lavire C."/>
            <person name="Marechal J."/>
            <person name="Martinez M."/>
            <person name="Mastronunzio J.E."/>
            <person name="Mullin B.C."/>
            <person name="Niemann J."/>
            <person name="Pujic P."/>
            <person name="Rawnsley T."/>
            <person name="Rouy Z."/>
            <person name="Schenowitz C."/>
            <person name="Sellstedt A."/>
            <person name="Tavares F."/>
            <person name="Tomkins J.P."/>
            <person name="Vallenet D."/>
            <person name="Valverde C."/>
            <person name="Wall L.G."/>
            <person name="Wang Y."/>
            <person name="Medigue C."/>
            <person name="Benson D.R."/>
        </authorList>
    </citation>
    <scope>NUCLEOTIDE SEQUENCE [LARGE SCALE GENOMIC DNA]</scope>
    <source>
        <strain evidence="4">DSM 45818 / CECT 9043 / CcI3</strain>
    </source>
</reference>
<dbReference type="KEGG" id="fra:Francci3_0362"/>
<dbReference type="AlphaFoldDB" id="Q2JG43"/>
<protein>
    <submittedName>
        <fullName evidence="3">Uncharacterized protein</fullName>
    </submittedName>
</protein>